<dbReference type="InterPro" id="IPR004477">
    <property type="entry name" value="ComEC_N"/>
</dbReference>
<proteinExistence type="predicted"/>
<gene>
    <name evidence="10" type="ORF">GPA21_11570</name>
</gene>
<dbReference type="GO" id="GO:0030420">
    <property type="term" value="P:establishment of competence for transformation"/>
    <property type="evidence" value="ECO:0007669"/>
    <property type="project" value="InterPro"/>
</dbReference>
<dbReference type="GO" id="GO:0005886">
    <property type="term" value="C:plasma membrane"/>
    <property type="evidence" value="ECO:0007669"/>
    <property type="project" value="UniProtKB-SubCell"/>
</dbReference>
<dbReference type="EMBL" id="WTVM01000064">
    <property type="protein sequence ID" value="NMG03607.1"/>
    <property type="molecule type" value="Genomic_DNA"/>
</dbReference>
<reference evidence="10" key="1">
    <citation type="submission" date="2019-12" db="EMBL/GenBank/DDBJ databases">
        <title>Comparative genomics gives insights into the taxonomy of the Azoarcus-Aromatoleum group and reveals separate origins of nif in the plant-associated Azoarcus and non-plant-associated Aromatoleum sub-groups.</title>
        <authorList>
            <person name="Lafos M."/>
            <person name="Maluk M."/>
            <person name="Batista M."/>
            <person name="Junghare M."/>
            <person name="Carmona M."/>
            <person name="Faoro H."/>
            <person name="Cruz L.M."/>
            <person name="Battistoni F."/>
            <person name="De Souza E."/>
            <person name="Pedrosa F."/>
            <person name="Chen W.-M."/>
            <person name="Poole P.S."/>
            <person name="Dixon R.A."/>
            <person name="James E.K."/>
        </authorList>
    </citation>
    <scope>NUCLEOTIDE SEQUENCE</scope>
    <source>
        <strain evidence="10">NSC3</strain>
    </source>
</reference>
<dbReference type="Proteomes" id="UP000599523">
    <property type="component" value="Unassembled WGS sequence"/>
</dbReference>
<dbReference type="Pfam" id="PF00753">
    <property type="entry name" value="Lactamase_B"/>
    <property type="match status" value="1"/>
</dbReference>
<dbReference type="Gene3D" id="3.60.15.10">
    <property type="entry name" value="Ribonuclease Z/Hydroxyacylglutathione hydrolase-like"/>
    <property type="match status" value="1"/>
</dbReference>
<evidence type="ECO:0000256" key="3">
    <source>
        <dbReference type="ARBA" id="ARBA00022692"/>
    </source>
</evidence>
<evidence type="ECO:0000256" key="4">
    <source>
        <dbReference type="ARBA" id="ARBA00022989"/>
    </source>
</evidence>
<protein>
    <submittedName>
        <fullName evidence="10">DNA internalization-related competence protein ComEC/Rec2</fullName>
    </submittedName>
</protein>
<feature type="transmembrane region" description="Helical" evidence="6">
    <location>
        <begin position="56"/>
        <end position="75"/>
    </location>
</feature>
<evidence type="ECO:0000313" key="10">
    <source>
        <dbReference type="EMBL" id="NMG03607.1"/>
    </source>
</evidence>
<keyword evidence="11" id="KW-1185">Reference proteome</keyword>
<evidence type="ECO:0000256" key="5">
    <source>
        <dbReference type="ARBA" id="ARBA00023136"/>
    </source>
</evidence>
<feature type="domain" description="ComEC/Rec2-related protein" evidence="8">
    <location>
        <begin position="233"/>
        <end position="495"/>
    </location>
</feature>
<dbReference type="InterPro" id="IPR052159">
    <property type="entry name" value="Competence_DNA_uptake"/>
</dbReference>
<feature type="transmembrane region" description="Helical" evidence="6">
    <location>
        <begin position="477"/>
        <end position="494"/>
    </location>
</feature>
<sequence>MRFAIVGFALGIWFLQRLEALPGKALLVGCVILSALLALVGILASRAENLRRGRPLGLAVCVLAALIAGFSWAGWRAETRLAEALPMQWELRDLEVTGVVHGLPREMGAARRFEFRVESSEAPVPGRLLLSWYPPRRGEGVVPEIMPGERWTLTVRLRRPHGFANPHGFDYEAWLLERGIRVTGYVRTNGVNQRVDAFAPGMMNRVHDVRARVRARFLSALPDAPQAGILVALAVGDQQAISTENWEVFRRTGVAHLVSISGLHVSLVALLFGGAVAWGWRRMPAACLRWPARKAGTLAGLVAASLYALMAGFGLPTQRALMMLVVAAIALMSGREVQASRVLAIALFVVLLFDPWAVLSAGFWLSFGAVAIIVFILTGRRTVVQGWRAALRIQLAIPLATVPPLLALFNAFSIVAPVANAFAIPLVSFVIAPLALAAIALPFAPILEIAHWFVGWMMLGLAWLAEQPFALWRRPALPALLIAASALAVFWLLLPRGTPGRSVALLMLAPAFLWMPPRPDAGEFRAVVLDVGQGLAVHVQTAGHDLVFDSGPPYGPDADAGGRVLLPYLGAIGVKRLHKLVISHGDSDHIGGAATLTDGIAVSRLVKTPVETHPDLASRALTVGDCVAGDGWEWDDVRFEWLNPGSDPAYRKINDHACVLRIAGAGGVFLVTSDIEAIAERSILGRDREALAADVVTAPHHGSRTSSSPAFVAAVGATHVIQPVGNMNQYRHPHPAVWARWDAAGARNWRTDGQGAIIVDMRRDGPELSAQRERVRRYWHGR</sequence>
<dbReference type="InterPro" id="IPR036866">
    <property type="entry name" value="RibonucZ/Hydroxyglut_hydro"/>
</dbReference>
<keyword evidence="3 6" id="KW-0812">Transmembrane</keyword>
<organism evidence="10 11">
    <name type="scientific">Azoarcus taiwanensis</name>
    <dbReference type="NCBI Taxonomy" id="666964"/>
    <lineage>
        <taxon>Bacteria</taxon>
        <taxon>Pseudomonadati</taxon>
        <taxon>Pseudomonadota</taxon>
        <taxon>Betaproteobacteria</taxon>
        <taxon>Rhodocyclales</taxon>
        <taxon>Zoogloeaceae</taxon>
        <taxon>Azoarcus</taxon>
    </lineage>
</organism>
<dbReference type="AlphaFoldDB" id="A0A972JBM3"/>
<feature type="transmembrane region" description="Helical" evidence="6">
    <location>
        <begin position="25"/>
        <end position="44"/>
    </location>
</feature>
<evidence type="ECO:0000259" key="7">
    <source>
        <dbReference type="Pfam" id="PF00753"/>
    </source>
</evidence>
<dbReference type="Pfam" id="PF03772">
    <property type="entry name" value="Competence"/>
    <property type="match status" value="1"/>
</dbReference>
<dbReference type="InterPro" id="IPR004797">
    <property type="entry name" value="Competence_ComEC/Rec2"/>
</dbReference>
<evidence type="ECO:0000256" key="1">
    <source>
        <dbReference type="ARBA" id="ARBA00004651"/>
    </source>
</evidence>
<evidence type="ECO:0000313" key="11">
    <source>
        <dbReference type="Proteomes" id="UP000599523"/>
    </source>
</evidence>
<keyword evidence="4 6" id="KW-1133">Transmembrane helix</keyword>
<dbReference type="InterPro" id="IPR035681">
    <property type="entry name" value="ComA-like_MBL"/>
</dbReference>
<dbReference type="SUPFAM" id="SSF56281">
    <property type="entry name" value="Metallo-hydrolase/oxidoreductase"/>
    <property type="match status" value="1"/>
</dbReference>
<dbReference type="Pfam" id="PF13567">
    <property type="entry name" value="DUF4131"/>
    <property type="match status" value="1"/>
</dbReference>
<dbReference type="PANTHER" id="PTHR30619:SF1">
    <property type="entry name" value="RECOMBINATION PROTEIN 2"/>
    <property type="match status" value="1"/>
</dbReference>
<evidence type="ECO:0000256" key="2">
    <source>
        <dbReference type="ARBA" id="ARBA00022475"/>
    </source>
</evidence>
<accession>A0A972JBM3</accession>
<feature type="domain" description="DUF4131" evidence="9">
    <location>
        <begin position="25"/>
        <end position="189"/>
    </location>
</feature>
<dbReference type="InterPro" id="IPR025405">
    <property type="entry name" value="DUF4131"/>
</dbReference>
<feature type="transmembrane region" description="Helical" evidence="6">
    <location>
        <begin position="422"/>
        <end position="442"/>
    </location>
</feature>
<dbReference type="PANTHER" id="PTHR30619">
    <property type="entry name" value="DNA INTERNALIZATION/COMPETENCE PROTEIN COMEC/REC2"/>
    <property type="match status" value="1"/>
</dbReference>
<dbReference type="CDD" id="cd07731">
    <property type="entry name" value="ComA-like_MBL-fold"/>
    <property type="match status" value="1"/>
</dbReference>
<feature type="transmembrane region" description="Helical" evidence="6">
    <location>
        <begin position="395"/>
        <end position="416"/>
    </location>
</feature>
<feature type="transmembrane region" description="Helical" evidence="6">
    <location>
        <begin position="363"/>
        <end position="383"/>
    </location>
</feature>
<dbReference type="RefSeq" id="WP_168988321.1">
    <property type="nucleotide sequence ID" value="NZ_CAWPHM010000291.1"/>
</dbReference>
<feature type="transmembrane region" description="Helical" evidence="6">
    <location>
        <begin position="257"/>
        <end position="280"/>
    </location>
</feature>
<comment type="caution">
    <text evidence="10">The sequence shown here is derived from an EMBL/GenBank/DDBJ whole genome shotgun (WGS) entry which is preliminary data.</text>
</comment>
<dbReference type="NCBIfam" id="TIGR00360">
    <property type="entry name" value="ComEC_N-term"/>
    <property type="match status" value="1"/>
</dbReference>
<evidence type="ECO:0000259" key="9">
    <source>
        <dbReference type="Pfam" id="PF13567"/>
    </source>
</evidence>
<evidence type="ECO:0000256" key="6">
    <source>
        <dbReference type="SAM" id="Phobius"/>
    </source>
</evidence>
<keyword evidence="2" id="KW-1003">Cell membrane</keyword>
<evidence type="ECO:0000259" key="8">
    <source>
        <dbReference type="Pfam" id="PF03772"/>
    </source>
</evidence>
<feature type="transmembrane region" description="Helical" evidence="6">
    <location>
        <begin position="292"/>
        <end position="310"/>
    </location>
</feature>
<name>A0A972JBM3_9RHOO</name>
<comment type="subcellular location">
    <subcellularLocation>
        <location evidence="1">Cell membrane</location>
        <topology evidence="1">Multi-pass membrane protein</topology>
    </subcellularLocation>
</comment>
<keyword evidence="5 6" id="KW-0472">Membrane</keyword>
<dbReference type="NCBIfam" id="TIGR00361">
    <property type="entry name" value="ComEC_Rec2"/>
    <property type="match status" value="1"/>
</dbReference>
<feature type="domain" description="Metallo-beta-lactamase" evidence="7">
    <location>
        <begin position="530"/>
        <end position="611"/>
    </location>
</feature>
<feature type="transmembrane region" description="Helical" evidence="6">
    <location>
        <begin position="449"/>
        <end position="465"/>
    </location>
</feature>
<dbReference type="InterPro" id="IPR001279">
    <property type="entry name" value="Metallo-B-lactamas"/>
</dbReference>